<sequence length="55" mass="6484">MLNYNFLTRLPSSNHYKCPFINLEAFWRAKIVHLTTCTTSFAFSINRVIECGREE</sequence>
<protein>
    <submittedName>
        <fullName evidence="1">Uncharacterized protein</fullName>
    </submittedName>
</protein>
<accession>A0A0A9CNW5</accession>
<reference evidence="1" key="2">
    <citation type="journal article" date="2015" name="Data Brief">
        <title>Shoot transcriptome of the giant reed, Arundo donax.</title>
        <authorList>
            <person name="Barrero R.A."/>
            <person name="Guerrero F.D."/>
            <person name="Moolhuijzen P."/>
            <person name="Goolsby J.A."/>
            <person name="Tidwell J."/>
            <person name="Bellgard S.E."/>
            <person name="Bellgard M.I."/>
        </authorList>
    </citation>
    <scope>NUCLEOTIDE SEQUENCE</scope>
    <source>
        <tissue evidence="1">Shoot tissue taken approximately 20 cm above the soil surface</tissue>
    </source>
</reference>
<proteinExistence type="predicted"/>
<dbReference type="EMBL" id="GBRH01224708">
    <property type="protein sequence ID" value="JAD73187.1"/>
    <property type="molecule type" value="Transcribed_RNA"/>
</dbReference>
<evidence type="ECO:0000313" key="1">
    <source>
        <dbReference type="EMBL" id="JAD73187.1"/>
    </source>
</evidence>
<organism evidence="1">
    <name type="scientific">Arundo donax</name>
    <name type="common">Giant reed</name>
    <name type="synonym">Donax arundinaceus</name>
    <dbReference type="NCBI Taxonomy" id="35708"/>
    <lineage>
        <taxon>Eukaryota</taxon>
        <taxon>Viridiplantae</taxon>
        <taxon>Streptophyta</taxon>
        <taxon>Embryophyta</taxon>
        <taxon>Tracheophyta</taxon>
        <taxon>Spermatophyta</taxon>
        <taxon>Magnoliopsida</taxon>
        <taxon>Liliopsida</taxon>
        <taxon>Poales</taxon>
        <taxon>Poaceae</taxon>
        <taxon>PACMAD clade</taxon>
        <taxon>Arundinoideae</taxon>
        <taxon>Arundineae</taxon>
        <taxon>Arundo</taxon>
    </lineage>
</organism>
<reference evidence="1" key="1">
    <citation type="submission" date="2014-09" db="EMBL/GenBank/DDBJ databases">
        <authorList>
            <person name="Magalhaes I.L.F."/>
            <person name="Oliveira U."/>
            <person name="Santos F.R."/>
            <person name="Vidigal T.H.D.A."/>
            <person name="Brescovit A.D."/>
            <person name="Santos A.J."/>
        </authorList>
    </citation>
    <scope>NUCLEOTIDE SEQUENCE</scope>
    <source>
        <tissue evidence="1">Shoot tissue taken approximately 20 cm above the soil surface</tissue>
    </source>
</reference>
<dbReference type="AlphaFoldDB" id="A0A0A9CNW5"/>
<name>A0A0A9CNW5_ARUDO</name>